<keyword evidence="1" id="KW-0812">Transmembrane</keyword>
<reference evidence="2 3" key="1">
    <citation type="journal article" date="2013" name="PLoS Genet.">
        <title>The genome and development-dependent transcriptomes of Pyronema confluens: a window into fungal evolution.</title>
        <authorList>
            <person name="Traeger S."/>
            <person name="Altegoer F."/>
            <person name="Freitag M."/>
            <person name="Gabaldon T."/>
            <person name="Kempken F."/>
            <person name="Kumar A."/>
            <person name="Marcet-Houben M."/>
            <person name="Poggeler S."/>
            <person name="Stajich J.E."/>
            <person name="Nowrousian M."/>
        </authorList>
    </citation>
    <scope>NUCLEOTIDE SEQUENCE [LARGE SCALE GENOMIC DNA]</scope>
    <source>
        <strain evidence="3">CBS 100304</strain>
        <tissue evidence="2">Vegetative mycelium</tissue>
    </source>
</reference>
<sequence length="194" mass="23113">MDIYLPLLPENIVPLKFDLSLSLFETFTPHRFVYYIFALILGFGGWVILDKLLQRWFPRYYYFRVRCALKDVMKEKMTIYERTTNMFLGGIVPLIFVTAILWGMVEWLGLPNPLAGVTIEDVKWELTVHGMLLGSFVMVYVVRWCVDTYRACNAPKIKRGNRKNREEEKGKWLFWTWLVGMVIWHFYSGPYFRD</sequence>
<feature type="transmembrane region" description="Helical" evidence="1">
    <location>
        <begin position="86"/>
        <end position="108"/>
    </location>
</feature>
<dbReference type="AlphaFoldDB" id="U4LRW4"/>
<evidence type="ECO:0000256" key="1">
    <source>
        <dbReference type="SAM" id="Phobius"/>
    </source>
</evidence>
<keyword evidence="3" id="KW-1185">Reference proteome</keyword>
<dbReference type="EMBL" id="HF936600">
    <property type="protein sequence ID" value="CCX34700.1"/>
    <property type="molecule type" value="Genomic_DNA"/>
</dbReference>
<proteinExistence type="predicted"/>
<accession>U4LRW4</accession>
<evidence type="ECO:0000313" key="2">
    <source>
        <dbReference type="EMBL" id="CCX34700.1"/>
    </source>
</evidence>
<feature type="transmembrane region" description="Helical" evidence="1">
    <location>
        <begin position="128"/>
        <end position="149"/>
    </location>
</feature>
<keyword evidence="1" id="KW-1133">Transmembrane helix</keyword>
<feature type="transmembrane region" description="Helical" evidence="1">
    <location>
        <begin position="32"/>
        <end position="49"/>
    </location>
</feature>
<gene>
    <name evidence="2" type="ORF">PCON_04195</name>
</gene>
<name>U4LRW4_PYROM</name>
<keyword evidence="1" id="KW-0472">Membrane</keyword>
<dbReference type="Proteomes" id="UP000018144">
    <property type="component" value="Unassembled WGS sequence"/>
</dbReference>
<organism evidence="2 3">
    <name type="scientific">Pyronema omphalodes (strain CBS 100304)</name>
    <name type="common">Pyronema confluens</name>
    <dbReference type="NCBI Taxonomy" id="1076935"/>
    <lineage>
        <taxon>Eukaryota</taxon>
        <taxon>Fungi</taxon>
        <taxon>Dikarya</taxon>
        <taxon>Ascomycota</taxon>
        <taxon>Pezizomycotina</taxon>
        <taxon>Pezizomycetes</taxon>
        <taxon>Pezizales</taxon>
        <taxon>Pyronemataceae</taxon>
        <taxon>Pyronema</taxon>
    </lineage>
</organism>
<evidence type="ECO:0000313" key="3">
    <source>
        <dbReference type="Proteomes" id="UP000018144"/>
    </source>
</evidence>
<feature type="transmembrane region" description="Helical" evidence="1">
    <location>
        <begin position="170"/>
        <end position="187"/>
    </location>
</feature>
<protein>
    <submittedName>
        <fullName evidence="2">Uncharacterized protein</fullName>
    </submittedName>
</protein>